<keyword evidence="1" id="KW-0812">Transmembrane</keyword>
<proteinExistence type="predicted"/>
<sequence>MKKFTARAGDGLLRVLLTMDGDLGLALGGVLGGFFGPDGVDFGLSGK</sequence>
<evidence type="ECO:0000256" key="1">
    <source>
        <dbReference type="SAM" id="Phobius"/>
    </source>
</evidence>
<dbReference type="AlphaFoldDB" id="A0A6A3PSV5"/>
<gene>
    <name evidence="2" type="ORF">PF007_g31020</name>
</gene>
<comment type="caution">
    <text evidence="2">The sequence shown here is derived from an EMBL/GenBank/DDBJ whole genome shotgun (WGS) entry which is preliminary data.</text>
</comment>
<accession>A0A6A3PSV5</accession>
<dbReference type="Proteomes" id="UP000441208">
    <property type="component" value="Unassembled WGS sequence"/>
</dbReference>
<evidence type="ECO:0000313" key="3">
    <source>
        <dbReference type="Proteomes" id="UP000441208"/>
    </source>
</evidence>
<keyword evidence="1" id="KW-1133">Transmembrane helix</keyword>
<protein>
    <submittedName>
        <fullName evidence="2">Uncharacterized protein</fullName>
    </submittedName>
</protein>
<keyword evidence="1" id="KW-0472">Membrane</keyword>
<name>A0A6A3PSV5_9STRA</name>
<organism evidence="2 3">
    <name type="scientific">Phytophthora fragariae</name>
    <dbReference type="NCBI Taxonomy" id="53985"/>
    <lineage>
        <taxon>Eukaryota</taxon>
        <taxon>Sar</taxon>
        <taxon>Stramenopiles</taxon>
        <taxon>Oomycota</taxon>
        <taxon>Peronosporomycetes</taxon>
        <taxon>Peronosporales</taxon>
        <taxon>Peronosporaceae</taxon>
        <taxon>Phytophthora</taxon>
    </lineage>
</organism>
<reference evidence="2 3" key="1">
    <citation type="submission" date="2018-08" db="EMBL/GenBank/DDBJ databases">
        <title>Genomic investigation of the strawberry pathogen Phytophthora fragariae indicates pathogenicity is determined by transcriptional variation in three key races.</title>
        <authorList>
            <person name="Adams T.M."/>
            <person name="Armitage A.D."/>
            <person name="Sobczyk M.K."/>
            <person name="Bates H.J."/>
            <person name="Dunwell J.M."/>
            <person name="Nellist C.F."/>
            <person name="Harrison R.J."/>
        </authorList>
    </citation>
    <scope>NUCLEOTIDE SEQUENCE [LARGE SCALE GENOMIC DNA]</scope>
    <source>
        <strain evidence="2 3">NOV-71</strain>
    </source>
</reference>
<dbReference type="EMBL" id="QXFZ01006165">
    <property type="protein sequence ID" value="KAE9059242.1"/>
    <property type="molecule type" value="Genomic_DNA"/>
</dbReference>
<evidence type="ECO:0000313" key="2">
    <source>
        <dbReference type="EMBL" id="KAE9059242.1"/>
    </source>
</evidence>
<feature type="transmembrane region" description="Helical" evidence="1">
    <location>
        <begin position="12"/>
        <end position="35"/>
    </location>
</feature>